<dbReference type="Proteomes" id="UP001293791">
    <property type="component" value="Unassembled WGS sequence"/>
</dbReference>
<reference evidence="1 2" key="1">
    <citation type="submission" date="2023-02" db="EMBL/GenBank/DDBJ databases">
        <title>Host association and intracellularity evolved multiple times independently in the Rickettsiales.</title>
        <authorList>
            <person name="Castelli M."/>
            <person name="Nardi T."/>
            <person name="Gammuto L."/>
            <person name="Bellinzona G."/>
            <person name="Sabaneyeva E."/>
            <person name="Potekhin A."/>
            <person name="Serra V."/>
            <person name="Petroni G."/>
            <person name="Sassera D."/>
        </authorList>
    </citation>
    <scope>NUCLEOTIDE SEQUENCE [LARGE SCALE GENOMIC DNA]</scope>
    <source>
        <strain evidence="1 2">BOD18</strain>
    </source>
</reference>
<protein>
    <submittedName>
        <fullName evidence="1">GNAT family N-acetyltransferase domain protein</fullName>
    </submittedName>
</protein>
<evidence type="ECO:0000313" key="2">
    <source>
        <dbReference type="Proteomes" id="UP001293791"/>
    </source>
</evidence>
<evidence type="ECO:0000313" key="1">
    <source>
        <dbReference type="EMBL" id="MDZ5761813.1"/>
    </source>
</evidence>
<comment type="caution">
    <text evidence="1">The sequence shown here is derived from an EMBL/GenBank/DDBJ whole genome shotgun (WGS) entry which is preliminary data.</text>
</comment>
<sequence length="75" mass="8798">MRISKIKTGSRFFALIERWLKSLGIKSIHAESRKNSLTFYLKNGYTEMLFNDPDGHESDPNDVFEHFIYNCHNTS</sequence>
<organism evidence="1 2">
    <name type="scientific">Candidatus Cyrtobacter comes</name>
    <dbReference type="NCBI Taxonomy" id="675776"/>
    <lineage>
        <taxon>Bacteria</taxon>
        <taxon>Pseudomonadati</taxon>
        <taxon>Pseudomonadota</taxon>
        <taxon>Alphaproteobacteria</taxon>
        <taxon>Rickettsiales</taxon>
        <taxon>Candidatus Midichloriaceae</taxon>
        <taxon>Candidatus Cyrtobacter</taxon>
    </lineage>
</organism>
<proteinExistence type="predicted"/>
<dbReference type="InterPro" id="IPR016181">
    <property type="entry name" value="Acyl_CoA_acyltransferase"/>
</dbReference>
<keyword evidence="2" id="KW-1185">Reference proteome</keyword>
<name>A0ABU5L6R6_9RICK</name>
<dbReference type="RefSeq" id="WP_322497323.1">
    <property type="nucleotide sequence ID" value="NZ_JARGYT010000005.1"/>
</dbReference>
<gene>
    <name evidence="1" type="ORF">Cyrtocomes_00171</name>
</gene>
<dbReference type="SUPFAM" id="SSF55729">
    <property type="entry name" value="Acyl-CoA N-acyltransferases (Nat)"/>
    <property type="match status" value="1"/>
</dbReference>
<dbReference type="EMBL" id="JARGYT010000005">
    <property type="protein sequence ID" value="MDZ5761813.1"/>
    <property type="molecule type" value="Genomic_DNA"/>
</dbReference>
<accession>A0ABU5L6R6</accession>